<sequence>MQRRGFNLSEWALRHRSFVWFLLIVSMLAGTLSYLNLGREEDPNFTVKVMVIGAALPGASIDETISQVTRRIEKKLEELDELDFTRSVTMPGQTVVYVELDPTVRGSRVPEVWKRIRDMMSDIRPEFPQEFAGFQFNDNFGDVYGNIFAFTADGFTPRELRDRVDDIGDLVRALPLSGKVELLGAQDEEIYLEFSASRLASLSLNHEQVLATLAQQNAIAPSGVITSGPERVLMRVDGQFDSAEAIAAVNLRVGDRFFNVGDVATVRRGYVDPPATVFRANGKPALGLQIGMKSGGNILEFGEQVDALMAQVAAQLPIGIEMSKIADQPHVVRDAVGHFVQALVEAVAIVLVVSFISLGLRAGLVVTMTIPLVLAITFVFLEYWGITLQRISLGALIIALGLLVDDAMIAIETMISRLEIGETLTDAASYAWTSIAFPMLTGTLVTVAGFIPIGLNNSAAGEFTFSLFVVIAVSLVVSWVVAVLFAPLLGVTFLPKQMKHHDQGPGRLRRWFHAALRMAMRFKWVTIAVTFLAFGVSVWGMRFVEQQFFPTSDRTEVLVDVELRHNASIHATSDVVDRIEAALAQDPDVSFWTSYIGRGAPRFVLAMDVPTPGPHMGQIVIQTSDLASRDRVKARLNEMADTQFPGVDLFIKNLEIGPPVGKPVQYRVSGPDLEATRDAARDLAAVLATEPRLTDIALDWNEPARVVRLQVSQDQARRVGLSSADVAGTLAAMFSGRFVTQLRDDEFLINIVSRGNAAERSSLDTLRNLQIATPSGQAIPLASIATAEYGTEQPLIMQRNGLPTVTVKAAIATADQPATLVAALADRVAAFADGLPASVSVEVGGTVETSGESQEPIAEVVPMMLLIMAFLIMAQMQSFRLSAIVFAAAPLGLIGVVIVLAGFGVPMGFVAILGILALVGILIRNSIILVHEIQVLIDKGRDRWTAVYEASDSRARPILLTAAAASLALIPISRQVFWGPMAYAMMGGIIAGTLITLLFVPALYCAVFGVKPPEVGTDALPGRMAGPAAADRAGEGA</sequence>
<dbReference type="SUPFAM" id="SSF82866">
    <property type="entry name" value="Multidrug efflux transporter AcrB transmembrane domain"/>
    <property type="match status" value="2"/>
</dbReference>
<dbReference type="PANTHER" id="PTHR32063">
    <property type="match status" value="1"/>
</dbReference>
<dbReference type="OrthoDB" id="9798415at2"/>
<evidence type="ECO:0000313" key="2">
    <source>
        <dbReference type="EMBL" id="AUM74764.1"/>
    </source>
</evidence>
<feature type="transmembrane region" description="Helical" evidence="1">
    <location>
        <begin position="983"/>
        <end position="1007"/>
    </location>
</feature>
<dbReference type="Gene3D" id="3.30.2090.10">
    <property type="entry name" value="Multidrug efflux transporter AcrB TolC docking domain, DN and DC subdomains"/>
    <property type="match status" value="2"/>
</dbReference>
<feature type="transmembrane region" description="Helical" evidence="1">
    <location>
        <begin position="881"/>
        <end position="903"/>
    </location>
</feature>
<proteinExistence type="predicted"/>
<dbReference type="Pfam" id="PF00873">
    <property type="entry name" value="ACR_tran"/>
    <property type="match status" value="1"/>
</dbReference>
<feature type="transmembrane region" description="Helical" evidence="1">
    <location>
        <begin position="958"/>
        <end position="977"/>
    </location>
</feature>
<evidence type="ECO:0000256" key="1">
    <source>
        <dbReference type="SAM" id="Phobius"/>
    </source>
</evidence>
<feature type="transmembrane region" description="Helical" evidence="1">
    <location>
        <begin position="18"/>
        <end position="37"/>
    </location>
</feature>
<feature type="transmembrane region" description="Helical" evidence="1">
    <location>
        <begin position="524"/>
        <end position="544"/>
    </location>
</feature>
<dbReference type="Gene3D" id="3.30.70.1440">
    <property type="entry name" value="Multidrug efflux transporter AcrB pore domain"/>
    <property type="match status" value="1"/>
</dbReference>
<keyword evidence="3" id="KW-1185">Reference proteome</keyword>
<feature type="transmembrane region" description="Helical" evidence="1">
    <location>
        <begin position="465"/>
        <end position="494"/>
    </location>
</feature>
<dbReference type="EMBL" id="CP025583">
    <property type="protein sequence ID" value="AUM74764.1"/>
    <property type="molecule type" value="Genomic_DNA"/>
</dbReference>
<organism evidence="2 3">
    <name type="scientific">Paracoccus jeotgali</name>
    <dbReference type="NCBI Taxonomy" id="2065379"/>
    <lineage>
        <taxon>Bacteria</taxon>
        <taxon>Pseudomonadati</taxon>
        <taxon>Pseudomonadota</taxon>
        <taxon>Alphaproteobacteria</taxon>
        <taxon>Rhodobacterales</taxon>
        <taxon>Paracoccaceae</taxon>
        <taxon>Paracoccus</taxon>
    </lineage>
</organism>
<dbReference type="GO" id="GO:0042910">
    <property type="term" value="F:xenobiotic transmembrane transporter activity"/>
    <property type="evidence" value="ECO:0007669"/>
    <property type="project" value="TreeGrafter"/>
</dbReference>
<accession>A0A2K9MGP0</accession>
<keyword evidence="1" id="KW-1133">Transmembrane helix</keyword>
<name>A0A2K9MGP0_9RHOB</name>
<dbReference type="Gene3D" id="3.30.70.1320">
    <property type="entry name" value="Multidrug efflux transporter AcrB pore domain like"/>
    <property type="match status" value="1"/>
</dbReference>
<dbReference type="AlphaFoldDB" id="A0A2K9MGP0"/>
<dbReference type="InterPro" id="IPR027463">
    <property type="entry name" value="AcrB_DN_DC_subdom"/>
</dbReference>
<feature type="transmembrane region" description="Helical" evidence="1">
    <location>
        <begin position="339"/>
        <end position="358"/>
    </location>
</feature>
<reference evidence="3" key="1">
    <citation type="submission" date="2017-12" db="EMBL/GenBank/DDBJ databases">
        <title>Genomic analysis of Paracoccus sp. CBA4604.</title>
        <authorList>
            <person name="Roh S.W."/>
            <person name="Kim J.Y."/>
            <person name="Kim J.S."/>
        </authorList>
    </citation>
    <scope>NUCLEOTIDE SEQUENCE [LARGE SCALE GENOMIC DNA]</scope>
    <source>
        <strain evidence="3">CBA4604</strain>
    </source>
</reference>
<dbReference type="InterPro" id="IPR001036">
    <property type="entry name" value="Acrflvin-R"/>
</dbReference>
<evidence type="ECO:0000313" key="3">
    <source>
        <dbReference type="Proteomes" id="UP000234882"/>
    </source>
</evidence>
<dbReference type="SUPFAM" id="SSF82714">
    <property type="entry name" value="Multidrug efflux transporter AcrB TolC docking domain, DN and DC subdomains"/>
    <property type="match status" value="2"/>
</dbReference>
<feature type="transmembrane region" description="Helical" evidence="1">
    <location>
        <begin position="856"/>
        <end position="874"/>
    </location>
</feature>
<dbReference type="Gene3D" id="3.30.70.1430">
    <property type="entry name" value="Multidrug efflux transporter AcrB pore domain"/>
    <property type="match status" value="2"/>
</dbReference>
<dbReference type="PRINTS" id="PR00702">
    <property type="entry name" value="ACRIFLAVINRP"/>
</dbReference>
<feature type="transmembrane region" description="Helical" evidence="1">
    <location>
        <begin position="365"/>
        <end position="385"/>
    </location>
</feature>
<gene>
    <name evidence="2" type="ORF">CYR75_11165</name>
</gene>
<dbReference type="Gene3D" id="1.20.1640.10">
    <property type="entry name" value="Multidrug efflux transporter AcrB transmembrane domain"/>
    <property type="match status" value="2"/>
</dbReference>
<feature type="transmembrane region" description="Helical" evidence="1">
    <location>
        <begin position="430"/>
        <end position="453"/>
    </location>
</feature>
<keyword evidence="1" id="KW-0812">Transmembrane</keyword>
<feature type="transmembrane region" description="Helical" evidence="1">
    <location>
        <begin position="909"/>
        <end position="937"/>
    </location>
</feature>
<feature type="transmembrane region" description="Helical" evidence="1">
    <location>
        <begin position="391"/>
        <end position="409"/>
    </location>
</feature>
<dbReference type="GO" id="GO:0005886">
    <property type="term" value="C:plasma membrane"/>
    <property type="evidence" value="ECO:0007669"/>
    <property type="project" value="TreeGrafter"/>
</dbReference>
<dbReference type="SUPFAM" id="SSF82693">
    <property type="entry name" value="Multidrug efflux transporter AcrB pore domain, PN1, PN2, PC1 and PC2 subdomains"/>
    <property type="match status" value="3"/>
</dbReference>
<dbReference type="Proteomes" id="UP000234882">
    <property type="component" value="Chromosome"/>
</dbReference>
<dbReference type="PANTHER" id="PTHR32063:SF64">
    <property type="entry name" value="ACRB_ACRD_ACRF FAMILY PROTEIN"/>
    <property type="match status" value="1"/>
</dbReference>
<dbReference type="KEGG" id="paru:CYR75_11165"/>
<dbReference type="RefSeq" id="WP_101500109.1">
    <property type="nucleotide sequence ID" value="NZ_CP025583.1"/>
</dbReference>
<protein>
    <submittedName>
        <fullName evidence="2">ACR family transporter</fullName>
    </submittedName>
</protein>
<keyword evidence="1" id="KW-0472">Membrane</keyword>